<accession>A0A6A6EI99</accession>
<dbReference type="Proteomes" id="UP000800200">
    <property type="component" value="Unassembled WGS sequence"/>
</dbReference>
<dbReference type="AlphaFoldDB" id="A0A6A6EI99"/>
<dbReference type="InterPro" id="IPR001810">
    <property type="entry name" value="F-box_dom"/>
</dbReference>
<dbReference type="InterPro" id="IPR036047">
    <property type="entry name" value="F-box-like_dom_sf"/>
</dbReference>
<evidence type="ECO:0000313" key="2">
    <source>
        <dbReference type="EMBL" id="KAF2191414.1"/>
    </source>
</evidence>
<proteinExistence type="predicted"/>
<dbReference type="Gene3D" id="1.20.1280.50">
    <property type="match status" value="1"/>
</dbReference>
<sequence>MAAAEVVQGFRNLQSNSGRREALDGIMNELNPYEWRRIKEQLDGREFFFDIIGKVPLEIVVQIFSYLDVLVPFRLQCVSQQWKTVLRSPDVLKRVLRNWYTDNDPPLGGEEALQGNEHAIFQLRAQHLHRLRTGRGHQYMHVSMSIAKHGSLLNEDTITWISNPSQRALNVFNLRTGKYWQGYGEAREKVEHVTLSEQLVAFTTFRNVCYVRDLSTGDRKSFKLLPGTLDCIICRGRMIACGGIIKDQATIYIWDFDTQKGQTFDIPLTEKPFRDRESNSREVWPFALLPNPESRSVMVFSSDYSELLTPGSQQRYAGEINLQNDRVESTIFFSRFSFSGQKISDGFFRVPNIASIWPLGFRPVNRDGCFALEVDCRNPNKVWGGRYGFQFDERVDQFTDPFCPTSVYGPWVETGISWWKNIHYRVYYCRDKGLQLERMVLDEELNNTKTVCLGTREAPTSETLLDGEFISREYRFEKLIQSSPVRLFVNDNFIVVFHAAENLREAIEVWSFDKNLELPKGHLSRLSPATVP</sequence>
<evidence type="ECO:0000313" key="3">
    <source>
        <dbReference type="Proteomes" id="UP000800200"/>
    </source>
</evidence>
<protein>
    <recommendedName>
        <fullName evidence="1">F-box domain-containing protein</fullName>
    </recommendedName>
</protein>
<feature type="domain" description="F-box" evidence="1">
    <location>
        <begin position="49"/>
        <end position="95"/>
    </location>
</feature>
<gene>
    <name evidence="2" type="ORF">K469DRAFT_746751</name>
</gene>
<dbReference type="EMBL" id="ML994617">
    <property type="protein sequence ID" value="KAF2191414.1"/>
    <property type="molecule type" value="Genomic_DNA"/>
</dbReference>
<organism evidence="2 3">
    <name type="scientific">Zopfia rhizophila CBS 207.26</name>
    <dbReference type="NCBI Taxonomy" id="1314779"/>
    <lineage>
        <taxon>Eukaryota</taxon>
        <taxon>Fungi</taxon>
        <taxon>Dikarya</taxon>
        <taxon>Ascomycota</taxon>
        <taxon>Pezizomycotina</taxon>
        <taxon>Dothideomycetes</taxon>
        <taxon>Dothideomycetes incertae sedis</taxon>
        <taxon>Zopfiaceae</taxon>
        <taxon>Zopfia</taxon>
    </lineage>
</organism>
<name>A0A6A6EI99_9PEZI</name>
<dbReference type="PROSITE" id="PS50181">
    <property type="entry name" value="FBOX"/>
    <property type="match status" value="1"/>
</dbReference>
<evidence type="ECO:0000259" key="1">
    <source>
        <dbReference type="PROSITE" id="PS50181"/>
    </source>
</evidence>
<dbReference type="SUPFAM" id="SSF82171">
    <property type="entry name" value="DPP6 N-terminal domain-like"/>
    <property type="match status" value="1"/>
</dbReference>
<dbReference type="OrthoDB" id="3919924at2759"/>
<reference evidence="2" key="1">
    <citation type="journal article" date="2020" name="Stud. Mycol.">
        <title>101 Dothideomycetes genomes: a test case for predicting lifestyles and emergence of pathogens.</title>
        <authorList>
            <person name="Haridas S."/>
            <person name="Albert R."/>
            <person name="Binder M."/>
            <person name="Bloem J."/>
            <person name="Labutti K."/>
            <person name="Salamov A."/>
            <person name="Andreopoulos B."/>
            <person name="Baker S."/>
            <person name="Barry K."/>
            <person name="Bills G."/>
            <person name="Bluhm B."/>
            <person name="Cannon C."/>
            <person name="Castanera R."/>
            <person name="Culley D."/>
            <person name="Daum C."/>
            <person name="Ezra D."/>
            <person name="Gonzalez J."/>
            <person name="Henrissat B."/>
            <person name="Kuo A."/>
            <person name="Liang C."/>
            <person name="Lipzen A."/>
            <person name="Lutzoni F."/>
            <person name="Magnuson J."/>
            <person name="Mondo S."/>
            <person name="Nolan M."/>
            <person name="Ohm R."/>
            <person name="Pangilinan J."/>
            <person name="Park H.-J."/>
            <person name="Ramirez L."/>
            <person name="Alfaro M."/>
            <person name="Sun H."/>
            <person name="Tritt A."/>
            <person name="Yoshinaga Y."/>
            <person name="Zwiers L.-H."/>
            <person name="Turgeon B."/>
            <person name="Goodwin S."/>
            <person name="Spatafora J."/>
            <person name="Crous P."/>
            <person name="Grigoriev I."/>
        </authorList>
    </citation>
    <scope>NUCLEOTIDE SEQUENCE</scope>
    <source>
        <strain evidence="2">CBS 207.26</strain>
    </source>
</reference>
<keyword evidence="3" id="KW-1185">Reference proteome</keyword>
<dbReference type="SMART" id="SM00256">
    <property type="entry name" value="FBOX"/>
    <property type="match status" value="1"/>
</dbReference>
<dbReference type="SUPFAM" id="SSF81383">
    <property type="entry name" value="F-box domain"/>
    <property type="match status" value="1"/>
</dbReference>